<name>A0A0P8E2I4_9EURY</name>
<evidence type="ECO:0000313" key="2">
    <source>
        <dbReference type="Proteomes" id="UP000050360"/>
    </source>
</evidence>
<dbReference type="AlphaFoldDB" id="A0A0P8E2I4"/>
<comment type="caution">
    <text evidence="1">The sequence shown here is derived from an EMBL/GenBank/DDBJ whole genome shotgun (WGS) entry which is preliminary data.</text>
</comment>
<evidence type="ECO:0000313" key="1">
    <source>
        <dbReference type="EMBL" id="KPQ44534.1"/>
    </source>
</evidence>
<protein>
    <submittedName>
        <fullName evidence="1">Uncharacterized protein</fullName>
    </submittedName>
</protein>
<reference evidence="1 2" key="1">
    <citation type="submission" date="2015-09" db="EMBL/GenBank/DDBJ databases">
        <title>A metagenomics-based metabolic model of nitrate-dependent anaerobic oxidation of methane by Methanoperedens-like archaea.</title>
        <authorList>
            <person name="Arshad A."/>
            <person name="Speth D.R."/>
            <person name="De Graaf R.M."/>
            <person name="Op Den Camp H.J."/>
            <person name="Jetten M.S."/>
            <person name="Welte C.U."/>
        </authorList>
    </citation>
    <scope>NUCLEOTIDE SEQUENCE [LARGE SCALE GENOMIC DNA]</scope>
</reference>
<organism evidence="1 2">
    <name type="scientific">Candidatus Methanoperedens nitratireducens</name>
    <dbReference type="NCBI Taxonomy" id="1392998"/>
    <lineage>
        <taxon>Archaea</taxon>
        <taxon>Methanobacteriati</taxon>
        <taxon>Methanobacteriota</taxon>
        <taxon>Stenosarchaea group</taxon>
        <taxon>Methanomicrobia</taxon>
        <taxon>Methanosarcinales</taxon>
        <taxon>ANME-2 cluster</taxon>
        <taxon>Candidatus Methanoperedentaceae</taxon>
        <taxon>Candidatus Methanoperedens</taxon>
    </lineage>
</organism>
<accession>A0A0P8E2I4</accession>
<dbReference type="EMBL" id="LKCM01000078">
    <property type="protein sequence ID" value="KPQ44534.1"/>
    <property type="molecule type" value="Genomic_DNA"/>
</dbReference>
<gene>
    <name evidence="1" type="ORF">MPEBLZ_00901</name>
</gene>
<dbReference type="Proteomes" id="UP000050360">
    <property type="component" value="Unassembled WGS sequence"/>
</dbReference>
<sequence>MDCNNGRGYEFTKIGVWHESLEKLGASVELQLDKNYWNGWI</sequence>
<proteinExistence type="predicted"/>